<evidence type="ECO:0000313" key="2">
    <source>
        <dbReference type="EMBL" id="RNA40905.1"/>
    </source>
</evidence>
<sequence length="72" mass="8220">MILATMSEKEKKTKKRVAYSGDISDSDSEEEEEIYDDASDEDELGNNNRPIVSQITQQLPQGNWNGNSYFMQ</sequence>
<dbReference type="Proteomes" id="UP000276133">
    <property type="component" value="Unassembled WGS sequence"/>
</dbReference>
<name>A0A3M7SYY8_BRAPC</name>
<reference evidence="2 3" key="1">
    <citation type="journal article" date="2018" name="Sci. Rep.">
        <title>Genomic signatures of local adaptation to the degree of environmental predictability in rotifers.</title>
        <authorList>
            <person name="Franch-Gras L."/>
            <person name="Hahn C."/>
            <person name="Garcia-Roger E.M."/>
            <person name="Carmona M.J."/>
            <person name="Serra M."/>
            <person name="Gomez A."/>
        </authorList>
    </citation>
    <scope>NUCLEOTIDE SEQUENCE [LARGE SCALE GENOMIC DNA]</scope>
    <source>
        <strain evidence="2">HYR1</strain>
    </source>
</reference>
<organism evidence="2 3">
    <name type="scientific">Brachionus plicatilis</name>
    <name type="common">Marine rotifer</name>
    <name type="synonym">Brachionus muelleri</name>
    <dbReference type="NCBI Taxonomy" id="10195"/>
    <lineage>
        <taxon>Eukaryota</taxon>
        <taxon>Metazoa</taxon>
        <taxon>Spiralia</taxon>
        <taxon>Gnathifera</taxon>
        <taxon>Rotifera</taxon>
        <taxon>Eurotatoria</taxon>
        <taxon>Monogononta</taxon>
        <taxon>Pseudotrocha</taxon>
        <taxon>Ploima</taxon>
        <taxon>Brachionidae</taxon>
        <taxon>Brachionus</taxon>
    </lineage>
</organism>
<accession>A0A3M7SYY8</accession>
<evidence type="ECO:0000256" key="1">
    <source>
        <dbReference type="SAM" id="MobiDB-lite"/>
    </source>
</evidence>
<dbReference type="AlphaFoldDB" id="A0A3M7SYY8"/>
<protein>
    <submittedName>
        <fullName evidence="2">Uncharacterized protein</fullName>
    </submittedName>
</protein>
<evidence type="ECO:0000313" key="3">
    <source>
        <dbReference type="Proteomes" id="UP000276133"/>
    </source>
</evidence>
<feature type="region of interest" description="Disordered" evidence="1">
    <location>
        <begin position="1"/>
        <end position="48"/>
    </location>
</feature>
<keyword evidence="3" id="KW-1185">Reference proteome</keyword>
<proteinExistence type="predicted"/>
<gene>
    <name evidence="2" type="ORF">BpHYR1_010733</name>
</gene>
<feature type="compositionally biased region" description="Acidic residues" evidence="1">
    <location>
        <begin position="24"/>
        <end position="44"/>
    </location>
</feature>
<comment type="caution">
    <text evidence="2">The sequence shown here is derived from an EMBL/GenBank/DDBJ whole genome shotgun (WGS) entry which is preliminary data.</text>
</comment>
<dbReference type="EMBL" id="REGN01000570">
    <property type="protein sequence ID" value="RNA40905.1"/>
    <property type="molecule type" value="Genomic_DNA"/>
</dbReference>